<dbReference type="PANTHER" id="PTHR31793">
    <property type="entry name" value="4-HYDROXYBENZOYL-COA THIOESTERASE FAMILY MEMBER"/>
    <property type="match status" value="1"/>
</dbReference>
<dbReference type="FunFam" id="3.10.129.10:FF:000004">
    <property type="entry name" value="Tol-pal system-associated acyl-CoA thioesterase"/>
    <property type="match status" value="1"/>
</dbReference>
<comment type="caution">
    <text evidence="3">The sequence shown here is derived from an EMBL/GenBank/DDBJ whole genome shotgun (WGS) entry which is preliminary data.</text>
</comment>
<dbReference type="RefSeq" id="WP_150091543.1">
    <property type="nucleotide sequence ID" value="NZ_JBFUOH010000134.1"/>
</dbReference>
<dbReference type="CDD" id="cd00586">
    <property type="entry name" value="4HBT"/>
    <property type="match status" value="1"/>
</dbReference>
<evidence type="ECO:0000313" key="4">
    <source>
        <dbReference type="Proteomes" id="UP000322981"/>
    </source>
</evidence>
<accession>A0A5M8FM32</accession>
<dbReference type="Proteomes" id="UP000322981">
    <property type="component" value="Unassembled WGS sequence"/>
</dbReference>
<evidence type="ECO:0000313" key="3">
    <source>
        <dbReference type="EMBL" id="KAA6185973.1"/>
    </source>
</evidence>
<reference evidence="3 4" key="1">
    <citation type="submission" date="2019-09" db="EMBL/GenBank/DDBJ databases">
        <title>Whole-genome sequence of the purple sulfur bacterium Thiohalocapsa marina DSM 19078.</title>
        <authorList>
            <person name="Kyndt J.A."/>
            <person name="Meyer T.E."/>
        </authorList>
    </citation>
    <scope>NUCLEOTIDE SEQUENCE [LARGE SCALE GENOMIC DNA]</scope>
    <source>
        <strain evidence="3 4">DSM 19078</strain>
    </source>
</reference>
<keyword evidence="2" id="KW-0378">Hydrolase</keyword>
<evidence type="ECO:0000256" key="1">
    <source>
        <dbReference type="ARBA" id="ARBA00005953"/>
    </source>
</evidence>
<proteinExistence type="inferred from homology"/>
<dbReference type="OrthoDB" id="9808429at2"/>
<dbReference type="NCBIfam" id="TIGR00051">
    <property type="entry name" value="YbgC/FadM family acyl-CoA thioesterase"/>
    <property type="match status" value="1"/>
</dbReference>
<dbReference type="SUPFAM" id="SSF54637">
    <property type="entry name" value="Thioesterase/thiol ester dehydrase-isomerase"/>
    <property type="match status" value="1"/>
</dbReference>
<organism evidence="3 4">
    <name type="scientific">Thiohalocapsa marina</name>
    <dbReference type="NCBI Taxonomy" id="424902"/>
    <lineage>
        <taxon>Bacteria</taxon>
        <taxon>Pseudomonadati</taxon>
        <taxon>Pseudomonadota</taxon>
        <taxon>Gammaproteobacteria</taxon>
        <taxon>Chromatiales</taxon>
        <taxon>Chromatiaceae</taxon>
        <taxon>Thiohalocapsa</taxon>
    </lineage>
</organism>
<dbReference type="EMBL" id="VWXX01000006">
    <property type="protein sequence ID" value="KAA6185973.1"/>
    <property type="molecule type" value="Genomic_DNA"/>
</dbReference>
<dbReference type="Gene3D" id="3.10.129.10">
    <property type="entry name" value="Hotdog Thioesterase"/>
    <property type="match status" value="1"/>
</dbReference>
<keyword evidence="4" id="KW-1185">Reference proteome</keyword>
<sequence>MAADQSIQHAAFRWPVRVYYEDTDAGGVVYHANYLNFLERARTEWLSDLGFEQDRLRAEQGVLFAVRRLAIDYLRPALFNDRLMVLSVPVRLGRASLDFEQKILRDAGGTLCCRARVELACVSADRLRPTRIPDAVARAMQGAVQAASQGHALSSDKSPESIHGI</sequence>
<dbReference type="NCBIfam" id="TIGR02799">
    <property type="entry name" value="thio_ybgC"/>
    <property type="match status" value="1"/>
</dbReference>
<dbReference type="InterPro" id="IPR006684">
    <property type="entry name" value="YbgC/YbaW"/>
</dbReference>
<dbReference type="GO" id="GO:0047617">
    <property type="term" value="F:fatty acyl-CoA hydrolase activity"/>
    <property type="evidence" value="ECO:0007669"/>
    <property type="project" value="TreeGrafter"/>
</dbReference>
<comment type="similarity">
    <text evidence="1">Belongs to the 4-hydroxybenzoyl-CoA thioesterase family.</text>
</comment>
<gene>
    <name evidence="3" type="primary">ybgC</name>
    <name evidence="3" type="ORF">F2Q65_06285</name>
</gene>
<dbReference type="InterPro" id="IPR014166">
    <property type="entry name" value="Tol-Pal_acyl-CoA_thioesterase"/>
</dbReference>
<dbReference type="Pfam" id="PF13279">
    <property type="entry name" value="4HBT_2"/>
    <property type="match status" value="1"/>
</dbReference>
<dbReference type="PANTHER" id="PTHR31793:SF37">
    <property type="entry name" value="ACYL-COA THIOESTER HYDROLASE YBGC"/>
    <property type="match status" value="1"/>
</dbReference>
<dbReference type="AlphaFoldDB" id="A0A5M8FM32"/>
<name>A0A5M8FM32_9GAMM</name>
<dbReference type="InterPro" id="IPR029069">
    <property type="entry name" value="HotDog_dom_sf"/>
</dbReference>
<dbReference type="InterPro" id="IPR008272">
    <property type="entry name" value="HB-CoA_thioesterase_AS"/>
</dbReference>
<evidence type="ECO:0000256" key="2">
    <source>
        <dbReference type="ARBA" id="ARBA00022801"/>
    </source>
</evidence>
<dbReference type="PIRSF" id="PIRSF003230">
    <property type="entry name" value="YbgC"/>
    <property type="match status" value="1"/>
</dbReference>
<protein>
    <submittedName>
        <fullName evidence="3">Tol-pal system-associated acyl-CoA thioesterase</fullName>
    </submittedName>
</protein>
<dbReference type="PROSITE" id="PS01328">
    <property type="entry name" value="4HBCOA_THIOESTERASE"/>
    <property type="match status" value="1"/>
</dbReference>
<dbReference type="InterPro" id="IPR050563">
    <property type="entry name" value="4-hydroxybenzoyl-CoA_TE"/>
</dbReference>